<name>A0A4Q7PIQ9_9BACT</name>
<dbReference type="Proteomes" id="UP000292209">
    <property type="component" value="Unassembled WGS sequence"/>
</dbReference>
<dbReference type="GO" id="GO:0016787">
    <property type="term" value="F:hydrolase activity"/>
    <property type="evidence" value="ECO:0007669"/>
    <property type="project" value="UniProtKB-KW"/>
</dbReference>
<evidence type="ECO:0000256" key="2">
    <source>
        <dbReference type="ARBA" id="ARBA00022801"/>
    </source>
</evidence>
<protein>
    <submittedName>
        <fullName evidence="5">CRISPR-associated endonuclease Cas3-HD</fullName>
    </submittedName>
</protein>
<evidence type="ECO:0000256" key="3">
    <source>
        <dbReference type="ARBA" id="ARBA00023118"/>
    </source>
</evidence>
<sequence length="171" mass="19764">MLVFSHSKEINGSKIGSKQLIEHIKGVLDKAVFGYYDQLSFSDKYSTLDILKHICWLHDFGKYTKYFQDYLIYPEKADNLLKSHSNLGAVVTYNLMESISPEIALIGYYLIKLHHSNLKDFESTIDPVGYREKIELEKFNLQIKALHDYSELLGFLYSSHKCNTKGLREGT</sequence>
<accession>A0A4Q7PIQ9</accession>
<feature type="domain" description="HD Cas3-type" evidence="4">
    <location>
        <begin position="13"/>
        <end position="171"/>
    </location>
</feature>
<keyword evidence="1" id="KW-0479">Metal-binding</keyword>
<dbReference type="InterPro" id="IPR038257">
    <property type="entry name" value="CRISPR-assoc_Cas3_HD_sf"/>
</dbReference>
<dbReference type="RefSeq" id="WP_130277447.1">
    <property type="nucleotide sequence ID" value="NZ_SGXG01000001.1"/>
</dbReference>
<dbReference type="GO" id="GO:0051607">
    <property type="term" value="P:defense response to virus"/>
    <property type="evidence" value="ECO:0007669"/>
    <property type="project" value="UniProtKB-KW"/>
</dbReference>
<evidence type="ECO:0000313" key="5">
    <source>
        <dbReference type="EMBL" id="RZS98792.1"/>
    </source>
</evidence>
<evidence type="ECO:0000313" key="6">
    <source>
        <dbReference type="Proteomes" id="UP000292209"/>
    </source>
</evidence>
<reference evidence="5 6" key="1">
    <citation type="submission" date="2019-02" db="EMBL/GenBank/DDBJ databases">
        <title>Genomic Encyclopedia of Archaeal and Bacterial Type Strains, Phase II (KMG-II): from individual species to whole genera.</title>
        <authorList>
            <person name="Goeker M."/>
        </authorList>
    </citation>
    <scope>NUCLEOTIDE SEQUENCE [LARGE SCALE GENOMIC DNA]</scope>
    <source>
        <strain evidence="5 6">DSM 21411</strain>
    </source>
</reference>
<dbReference type="CDD" id="cd09641">
    <property type="entry name" value="Cas3''_I"/>
    <property type="match status" value="1"/>
</dbReference>
<dbReference type="Gene3D" id="1.10.3210.30">
    <property type="match status" value="1"/>
</dbReference>
<comment type="caution">
    <text evidence="5">The sequence shown here is derived from an EMBL/GenBank/DDBJ whole genome shotgun (WGS) entry which is preliminary data.</text>
</comment>
<evidence type="ECO:0000256" key="1">
    <source>
        <dbReference type="ARBA" id="ARBA00022723"/>
    </source>
</evidence>
<keyword evidence="3" id="KW-0051">Antiviral defense</keyword>
<proteinExistence type="predicted"/>
<organism evidence="5 6">
    <name type="scientific">Cecembia calidifontis</name>
    <dbReference type="NCBI Taxonomy" id="1187080"/>
    <lineage>
        <taxon>Bacteria</taxon>
        <taxon>Pseudomonadati</taxon>
        <taxon>Bacteroidota</taxon>
        <taxon>Cytophagia</taxon>
        <taxon>Cytophagales</taxon>
        <taxon>Cyclobacteriaceae</taxon>
        <taxon>Cecembia</taxon>
    </lineage>
</organism>
<dbReference type="GO" id="GO:0046872">
    <property type="term" value="F:metal ion binding"/>
    <property type="evidence" value="ECO:0007669"/>
    <property type="project" value="UniProtKB-KW"/>
</dbReference>
<evidence type="ECO:0000259" key="4">
    <source>
        <dbReference type="PROSITE" id="PS51643"/>
    </source>
</evidence>
<dbReference type="EMBL" id="SGXG01000001">
    <property type="protein sequence ID" value="RZS98792.1"/>
    <property type="molecule type" value="Genomic_DNA"/>
</dbReference>
<dbReference type="NCBIfam" id="TIGR01596">
    <property type="entry name" value="cas3_HD"/>
    <property type="match status" value="1"/>
</dbReference>
<keyword evidence="6" id="KW-1185">Reference proteome</keyword>
<gene>
    <name evidence="5" type="ORF">BC751_4465</name>
</gene>
<dbReference type="OrthoDB" id="9810236at2"/>
<keyword evidence="5" id="KW-0255">Endonuclease</keyword>
<keyword evidence="2" id="KW-0378">Hydrolase</keyword>
<dbReference type="AlphaFoldDB" id="A0A4Q7PIQ9"/>
<dbReference type="GO" id="GO:0004519">
    <property type="term" value="F:endonuclease activity"/>
    <property type="evidence" value="ECO:0007669"/>
    <property type="project" value="UniProtKB-KW"/>
</dbReference>
<dbReference type="InterPro" id="IPR006483">
    <property type="entry name" value="CRISPR-assoc_Cas3_HD"/>
</dbReference>
<dbReference type="PROSITE" id="PS51643">
    <property type="entry name" value="HD_CAS3"/>
    <property type="match status" value="1"/>
</dbReference>
<dbReference type="SUPFAM" id="SSF109604">
    <property type="entry name" value="HD-domain/PDEase-like"/>
    <property type="match status" value="1"/>
</dbReference>
<keyword evidence="5" id="KW-0540">Nuclease</keyword>